<dbReference type="EMBL" id="BPVZ01000271">
    <property type="protein sequence ID" value="GKV48822.1"/>
    <property type="molecule type" value="Genomic_DNA"/>
</dbReference>
<evidence type="ECO:0000256" key="2">
    <source>
        <dbReference type="ARBA" id="ARBA00009074"/>
    </source>
</evidence>
<evidence type="ECO:0000256" key="3">
    <source>
        <dbReference type="ARBA" id="ARBA00022692"/>
    </source>
</evidence>
<evidence type="ECO:0000256" key="1">
    <source>
        <dbReference type="ARBA" id="ARBA00004370"/>
    </source>
</evidence>
<dbReference type="AlphaFoldDB" id="A0AAV5MK46"/>
<dbReference type="InterPro" id="IPR007749">
    <property type="entry name" value="DUF677"/>
</dbReference>
<keyword evidence="8" id="KW-1185">Reference proteome</keyword>
<evidence type="ECO:0000256" key="5">
    <source>
        <dbReference type="ARBA" id="ARBA00023136"/>
    </source>
</evidence>
<keyword evidence="4 6" id="KW-1133">Transmembrane helix</keyword>
<evidence type="ECO:0000256" key="4">
    <source>
        <dbReference type="ARBA" id="ARBA00022989"/>
    </source>
</evidence>
<comment type="similarity">
    <text evidence="2">Belongs to the UPF0496 family.</text>
</comment>
<reference evidence="7 8" key="1">
    <citation type="journal article" date="2021" name="Commun. Biol.">
        <title>The genome of Shorea leprosula (Dipterocarpaceae) highlights the ecological relevance of drought in aseasonal tropical rainforests.</title>
        <authorList>
            <person name="Ng K.K.S."/>
            <person name="Kobayashi M.J."/>
            <person name="Fawcett J.A."/>
            <person name="Hatakeyama M."/>
            <person name="Paape T."/>
            <person name="Ng C.H."/>
            <person name="Ang C.C."/>
            <person name="Tnah L.H."/>
            <person name="Lee C.T."/>
            <person name="Nishiyama T."/>
            <person name="Sese J."/>
            <person name="O'Brien M.J."/>
            <person name="Copetti D."/>
            <person name="Mohd Noor M.I."/>
            <person name="Ong R.C."/>
            <person name="Putra M."/>
            <person name="Sireger I.Z."/>
            <person name="Indrioko S."/>
            <person name="Kosugi Y."/>
            <person name="Izuno A."/>
            <person name="Isagi Y."/>
            <person name="Lee S.L."/>
            <person name="Shimizu K.K."/>
        </authorList>
    </citation>
    <scope>NUCLEOTIDE SEQUENCE [LARGE SCALE GENOMIC DNA]</scope>
    <source>
        <strain evidence="7">214</strain>
    </source>
</reference>
<dbReference type="GO" id="GO:0016020">
    <property type="term" value="C:membrane"/>
    <property type="evidence" value="ECO:0007669"/>
    <property type="project" value="UniProtKB-SubCell"/>
</dbReference>
<accession>A0AAV5MK46</accession>
<evidence type="ECO:0000256" key="6">
    <source>
        <dbReference type="SAM" id="Phobius"/>
    </source>
</evidence>
<proteinExistence type="inferred from homology"/>
<feature type="transmembrane region" description="Helical" evidence="6">
    <location>
        <begin position="235"/>
        <end position="257"/>
    </location>
</feature>
<evidence type="ECO:0000313" key="7">
    <source>
        <dbReference type="EMBL" id="GKV48822.1"/>
    </source>
</evidence>
<dbReference type="PANTHER" id="PTHR31113">
    <property type="entry name" value="UPF0496 PROTEIN 3-RELATED"/>
    <property type="match status" value="1"/>
</dbReference>
<name>A0AAV5MK46_9ROSI</name>
<comment type="subcellular location">
    <subcellularLocation>
        <location evidence="1">Membrane</location>
    </subcellularLocation>
</comment>
<dbReference type="Proteomes" id="UP001054252">
    <property type="component" value="Unassembled WGS sequence"/>
</dbReference>
<evidence type="ECO:0000313" key="8">
    <source>
        <dbReference type="Proteomes" id="UP001054252"/>
    </source>
</evidence>
<feature type="transmembrane region" description="Helical" evidence="6">
    <location>
        <begin position="207"/>
        <end position="229"/>
    </location>
</feature>
<keyword evidence="5 6" id="KW-0472">Membrane</keyword>
<sequence length="366" mass="42232">MEVGSGKTKGSDCEYVFDMRSYEAACRDEPDLEKFDRVIHDRIRGALNTLATGVDVQSIREVLIAQFEMNRDVVKLVVDVVESKEDICNNKKLSSLVKEYLENSTETLEFYGVLENCLERARKNQLIIQRAVQKFEEEVQDGEEGRKFEEILDELNKFKAAEKPFGVEFLELFRSVIEQQDLFLRKMKMKKTKLDKKLKWVKRWRKLSNVLFVSVFVSVVVFSVVAAAIAAPPVITAVAGALVVPAGSMGKWCNWLLNRYEKKLDWEKGLYRSMQTYITIEDMKTIDVLVEKMKTEIELLLYPVDFVVREQEAVKRVIDEIKIKLEVYMKTTGDLGKRADECRSEIRRASTVILRKISEPSSQSQL</sequence>
<comment type="caution">
    <text evidence="7">The sequence shown here is derived from an EMBL/GenBank/DDBJ whole genome shotgun (WGS) entry which is preliminary data.</text>
</comment>
<protein>
    <submittedName>
        <fullName evidence="7">Uncharacterized protein</fullName>
    </submittedName>
</protein>
<dbReference type="PANTHER" id="PTHR31113:SF32">
    <property type="entry name" value="UPF0496 PLANT-LIKE PROTEIN"/>
    <property type="match status" value="1"/>
</dbReference>
<dbReference type="Pfam" id="PF05055">
    <property type="entry name" value="DUF677"/>
    <property type="match status" value="1"/>
</dbReference>
<gene>
    <name evidence="7" type="ORF">SLEP1_g55613</name>
</gene>
<keyword evidence="3 6" id="KW-0812">Transmembrane</keyword>
<organism evidence="7 8">
    <name type="scientific">Rubroshorea leprosula</name>
    <dbReference type="NCBI Taxonomy" id="152421"/>
    <lineage>
        <taxon>Eukaryota</taxon>
        <taxon>Viridiplantae</taxon>
        <taxon>Streptophyta</taxon>
        <taxon>Embryophyta</taxon>
        <taxon>Tracheophyta</taxon>
        <taxon>Spermatophyta</taxon>
        <taxon>Magnoliopsida</taxon>
        <taxon>eudicotyledons</taxon>
        <taxon>Gunneridae</taxon>
        <taxon>Pentapetalae</taxon>
        <taxon>rosids</taxon>
        <taxon>malvids</taxon>
        <taxon>Malvales</taxon>
        <taxon>Dipterocarpaceae</taxon>
        <taxon>Rubroshorea</taxon>
    </lineage>
</organism>